<dbReference type="AlphaFoldDB" id="A0A2G8LBR7"/>
<gene>
    <name evidence="1" type="ORF">BSL78_05376</name>
</gene>
<protein>
    <submittedName>
        <fullName evidence="1">Uncharacterized protein</fullName>
    </submittedName>
</protein>
<comment type="caution">
    <text evidence="1">The sequence shown here is derived from an EMBL/GenBank/DDBJ whole genome shotgun (WGS) entry which is preliminary data.</text>
</comment>
<accession>A0A2G8LBR7</accession>
<evidence type="ECO:0000313" key="2">
    <source>
        <dbReference type="Proteomes" id="UP000230750"/>
    </source>
</evidence>
<organism evidence="1 2">
    <name type="scientific">Stichopus japonicus</name>
    <name type="common">Sea cucumber</name>
    <dbReference type="NCBI Taxonomy" id="307972"/>
    <lineage>
        <taxon>Eukaryota</taxon>
        <taxon>Metazoa</taxon>
        <taxon>Echinodermata</taxon>
        <taxon>Eleutherozoa</taxon>
        <taxon>Echinozoa</taxon>
        <taxon>Holothuroidea</taxon>
        <taxon>Aspidochirotacea</taxon>
        <taxon>Aspidochirotida</taxon>
        <taxon>Stichopodidae</taxon>
        <taxon>Apostichopus</taxon>
    </lineage>
</organism>
<proteinExistence type="predicted"/>
<sequence length="106" mass="11802">MVSDIFFKSSAAELGIKPVTGVGRTTVKRPMEEVSPFKGKEGIVPAKKAFPANTCHRAVSLTPELNFFIPEPAPPNSLARWIPTKARMPDERRKIEEEACSQHWLV</sequence>
<evidence type="ECO:0000313" key="1">
    <source>
        <dbReference type="EMBL" id="PIK57692.1"/>
    </source>
</evidence>
<dbReference type="Proteomes" id="UP000230750">
    <property type="component" value="Unassembled WGS sequence"/>
</dbReference>
<dbReference type="EMBL" id="MRZV01000134">
    <property type="protein sequence ID" value="PIK57692.1"/>
    <property type="molecule type" value="Genomic_DNA"/>
</dbReference>
<keyword evidence="2" id="KW-1185">Reference proteome</keyword>
<name>A0A2G8LBR7_STIJA</name>
<reference evidence="1 2" key="1">
    <citation type="journal article" date="2017" name="PLoS Biol.">
        <title>The sea cucumber genome provides insights into morphological evolution and visceral regeneration.</title>
        <authorList>
            <person name="Zhang X."/>
            <person name="Sun L."/>
            <person name="Yuan J."/>
            <person name="Sun Y."/>
            <person name="Gao Y."/>
            <person name="Zhang L."/>
            <person name="Li S."/>
            <person name="Dai H."/>
            <person name="Hamel J.F."/>
            <person name="Liu C."/>
            <person name="Yu Y."/>
            <person name="Liu S."/>
            <person name="Lin W."/>
            <person name="Guo K."/>
            <person name="Jin S."/>
            <person name="Xu P."/>
            <person name="Storey K.B."/>
            <person name="Huan P."/>
            <person name="Zhang T."/>
            <person name="Zhou Y."/>
            <person name="Zhang J."/>
            <person name="Lin C."/>
            <person name="Li X."/>
            <person name="Xing L."/>
            <person name="Huo D."/>
            <person name="Sun M."/>
            <person name="Wang L."/>
            <person name="Mercier A."/>
            <person name="Li F."/>
            <person name="Yang H."/>
            <person name="Xiang J."/>
        </authorList>
    </citation>
    <scope>NUCLEOTIDE SEQUENCE [LARGE SCALE GENOMIC DNA]</scope>
    <source>
        <strain evidence="1">Shaxun</strain>
        <tissue evidence="1">Muscle</tissue>
    </source>
</reference>